<evidence type="ECO:0000313" key="3">
    <source>
        <dbReference type="Proteomes" id="UP000494256"/>
    </source>
</evidence>
<gene>
    <name evidence="2" type="ORF">APLA_LOCUS2419</name>
</gene>
<dbReference type="InterPro" id="IPR016024">
    <property type="entry name" value="ARM-type_fold"/>
</dbReference>
<sequence>MCTVFRITALAGNDDVKRDLVKSGIVPVIVSVLSRHSSNAIATALTLKCIAALSLREPAHSKQFLDSGAPEVIVECMKVHPDNAAVQKNACWAIRNMVARCREHNAKFHELGAEALLNSSFAKFGDDFGFDIKSALRDLGCDVTLDEQWTGREYAEPWEEPANNNGNYLEF</sequence>
<dbReference type="Pfam" id="PF00514">
    <property type="entry name" value="Arm"/>
    <property type="match status" value="1"/>
</dbReference>
<dbReference type="Proteomes" id="UP000494256">
    <property type="component" value="Unassembled WGS sequence"/>
</dbReference>
<evidence type="ECO:0000313" key="2">
    <source>
        <dbReference type="EMBL" id="CAB3225784.1"/>
    </source>
</evidence>
<name>A0A8S0Z1X9_ARCPL</name>
<proteinExistence type="predicted"/>
<reference evidence="2 3" key="1">
    <citation type="submission" date="2020-04" db="EMBL/GenBank/DDBJ databases">
        <authorList>
            <person name="Wallbank WR R."/>
            <person name="Pardo Diaz C."/>
            <person name="Kozak K."/>
            <person name="Martin S."/>
            <person name="Jiggins C."/>
            <person name="Moest M."/>
            <person name="Warren A I."/>
            <person name="Byers J.R.P. K."/>
            <person name="Montejo-Kovacevich G."/>
            <person name="Yen C E."/>
        </authorList>
    </citation>
    <scope>NUCLEOTIDE SEQUENCE [LARGE SCALE GENOMIC DNA]</scope>
</reference>
<keyword evidence="1" id="KW-0677">Repeat</keyword>
<organism evidence="2 3">
    <name type="scientific">Arctia plantaginis</name>
    <name type="common">Wood tiger moth</name>
    <name type="synonym">Phalaena plantaginis</name>
    <dbReference type="NCBI Taxonomy" id="874455"/>
    <lineage>
        <taxon>Eukaryota</taxon>
        <taxon>Metazoa</taxon>
        <taxon>Ecdysozoa</taxon>
        <taxon>Arthropoda</taxon>
        <taxon>Hexapoda</taxon>
        <taxon>Insecta</taxon>
        <taxon>Pterygota</taxon>
        <taxon>Neoptera</taxon>
        <taxon>Endopterygota</taxon>
        <taxon>Lepidoptera</taxon>
        <taxon>Glossata</taxon>
        <taxon>Ditrysia</taxon>
        <taxon>Noctuoidea</taxon>
        <taxon>Erebidae</taxon>
        <taxon>Arctiinae</taxon>
        <taxon>Arctia</taxon>
    </lineage>
</organism>
<dbReference type="SUPFAM" id="SSF48371">
    <property type="entry name" value="ARM repeat"/>
    <property type="match status" value="1"/>
</dbReference>
<accession>A0A8S0Z1X9</accession>
<dbReference type="Gene3D" id="1.25.10.10">
    <property type="entry name" value="Leucine-rich Repeat Variant"/>
    <property type="match status" value="1"/>
</dbReference>
<dbReference type="PANTHER" id="PTHR22895">
    <property type="entry name" value="ARMADILLO REPEAT-CONTAINING PROTEIN 6"/>
    <property type="match status" value="1"/>
</dbReference>
<dbReference type="AlphaFoldDB" id="A0A8S0Z1X9"/>
<dbReference type="OrthoDB" id="9974421at2759"/>
<dbReference type="EMBL" id="CADEBD010000226">
    <property type="protein sequence ID" value="CAB3225784.1"/>
    <property type="molecule type" value="Genomic_DNA"/>
</dbReference>
<protein>
    <submittedName>
        <fullName evidence="2">Uncharacterized protein</fullName>
    </submittedName>
</protein>
<evidence type="ECO:0000256" key="1">
    <source>
        <dbReference type="ARBA" id="ARBA00022737"/>
    </source>
</evidence>
<dbReference type="GO" id="GO:0002244">
    <property type="term" value="P:hematopoietic progenitor cell differentiation"/>
    <property type="evidence" value="ECO:0007669"/>
    <property type="project" value="TreeGrafter"/>
</dbReference>
<dbReference type="SMART" id="SM00185">
    <property type="entry name" value="ARM"/>
    <property type="match status" value="2"/>
</dbReference>
<dbReference type="PANTHER" id="PTHR22895:SF0">
    <property type="entry name" value="ARMADILLO REPEAT-CONTAINING PROTEIN 6"/>
    <property type="match status" value="1"/>
</dbReference>
<dbReference type="InterPro" id="IPR011989">
    <property type="entry name" value="ARM-like"/>
</dbReference>
<dbReference type="InterPro" id="IPR000225">
    <property type="entry name" value="Armadillo"/>
</dbReference>
<comment type="caution">
    <text evidence="2">The sequence shown here is derived from an EMBL/GenBank/DDBJ whole genome shotgun (WGS) entry which is preliminary data.</text>
</comment>